<dbReference type="EMBL" id="JBBPHU010000001">
    <property type="protein sequence ID" value="KAK7524915.1"/>
    <property type="molecule type" value="Genomic_DNA"/>
</dbReference>
<feature type="compositionally biased region" description="Pro residues" evidence="1">
    <location>
        <begin position="79"/>
        <end position="94"/>
    </location>
</feature>
<feature type="region of interest" description="Disordered" evidence="1">
    <location>
        <begin position="17"/>
        <end position="133"/>
    </location>
</feature>
<proteinExistence type="predicted"/>
<evidence type="ECO:0000256" key="1">
    <source>
        <dbReference type="SAM" id="MobiDB-lite"/>
    </source>
</evidence>
<accession>A0ABR1L1M8</accession>
<comment type="caution">
    <text evidence="2">The sequence shown here is derived from an EMBL/GenBank/DDBJ whole genome shotgun (WGS) entry which is preliminary data.</text>
</comment>
<feature type="compositionally biased region" description="Basic residues" evidence="1">
    <location>
        <begin position="17"/>
        <end position="30"/>
    </location>
</feature>
<organism evidence="2 3">
    <name type="scientific">Phyllosticta citriasiana</name>
    <dbReference type="NCBI Taxonomy" id="595635"/>
    <lineage>
        <taxon>Eukaryota</taxon>
        <taxon>Fungi</taxon>
        <taxon>Dikarya</taxon>
        <taxon>Ascomycota</taxon>
        <taxon>Pezizomycotina</taxon>
        <taxon>Dothideomycetes</taxon>
        <taxon>Dothideomycetes incertae sedis</taxon>
        <taxon>Botryosphaeriales</taxon>
        <taxon>Phyllostictaceae</taxon>
        <taxon>Phyllosticta</taxon>
    </lineage>
</organism>
<reference evidence="2 3" key="1">
    <citation type="submission" date="2024-04" db="EMBL/GenBank/DDBJ databases">
        <title>Phyllosticta paracitricarpa is synonymous to the EU quarantine fungus P. citricarpa based on phylogenomic analyses.</title>
        <authorList>
            <consortium name="Lawrence Berkeley National Laboratory"/>
            <person name="Van Ingen-Buijs V.A."/>
            <person name="Van Westerhoven A.C."/>
            <person name="Haridas S."/>
            <person name="Skiadas P."/>
            <person name="Martin F."/>
            <person name="Groenewald J.Z."/>
            <person name="Crous P.W."/>
            <person name="Seidl M.F."/>
        </authorList>
    </citation>
    <scope>NUCLEOTIDE SEQUENCE [LARGE SCALE GENOMIC DNA]</scope>
    <source>
        <strain evidence="2 3">CBS 123371</strain>
    </source>
</reference>
<evidence type="ECO:0000313" key="2">
    <source>
        <dbReference type="EMBL" id="KAK7524915.1"/>
    </source>
</evidence>
<dbReference type="Proteomes" id="UP001363622">
    <property type="component" value="Unassembled WGS sequence"/>
</dbReference>
<protein>
    <submittedName>
        <fullName evidence="2">Uncharacterized protein</fullName>
    </submittedName>
</protein>
<gene>
    <name evidence="2" type="ORF">IWZ03DRAFT_36669</name>
</gene>
<name>A0ABR1L1M8_9PEZI</name>
<keyword evidence="3" id="KW-1185">Reference proteome</keyword>
<evidence type="ECO:0000313" key="3">
    <source>
        <dbReference type="Proteomes" id="UP001363622"/>
    </source>
</evidence>
<sequence>MTTLVWSILRHPTCATRKHPQPVAKGKTKKYMSVCQSSASTDPPAMTTPVLKQRPPDKPGYLACHFQTDHRLPNKKPKPPPSAPPSAPPPPPQPCKQTNGPKPKTRTAMRKSNPGPEQGRLAKPGPKAPPANLLSASPDLLPLLAATFLEPLNIILHRHSAFNCVSASGASLL</sequence>